<keyword evidence="4 10" id="KW-1133">Transmembrane helix</keyword>
<dbReference type="VEuPathDB" id="MicrosporidiaDB:ECU08_1500"/>
<reference evidence="12" key="1">
    <citation type="journal article" date="2013" name="Eukaryot. Cell">
        <title>Extremely Reduced Levels of Heterozygosity in the Vertebrate Pathogen Encephalitozoon cuniculi.</title>
        <authorList>
            <person name="Selman M."/>
            <person name="Sak B."/>
            <person name="Kvac M."/>
            <person name="Farinelli L."/>
            <person name="Weiss L.M."/>
            <person name="Corradi N."/>
        </authorList>
    </citation>
    <scope>NUCLEOTIDE SEQUENCE</scope>
</reference>
<sequence length="215" mass="24542">MEVWRLVNRLVVYTELLIVTFVVLLYLLGLYEAAIVSGISVRLYLLMTSFYYYAGCLAKSPGQLLDFGSANVKGICKKCNRIVGTRTIHCEICNKCYHKRDHHCSIIGRCVASNNIRDLYFAVLFINFHSLVAVLRGSTELTYMLSVHRYLLAMSSIFVCWLTLLILTDKTTKELMKSGGRVTDGVRMSRMREIFRGGLVGTLFPYLRWKTSIVK</sequence>
<keyword evidence="8 10" id="KW-0012">Acyltransferase</keyword>
<evidence type="ECO:0000256" key="8">
    <source>
        <dbReference type="ARBA" id="ARBA00023315"/>
    </source>
</evidence>
<dbReference type="GO" id="GO:0006612">
    <property type="term" value="P:protein targeting to membrane"/>
    <property type="evidence" value="ECO:0007669"/>
    <property type="project" value="TreeGrafter"/>
</dbReference>
<keyword evidence="2 10" id="KW-0808">Transferase</keyword>
<keyword evidence="6" id="KW-0564">Palmitate</keyword>
<evidence type="ECO:0000256" key="2">
    <source>
        <dbReference type="ARBA" id="ARBA00022679"/>
    </source>
</evidence>
<evidence type="ECO:0000256" key="5">
    <source>
        <dbReference type="ARBA" id="ARBA00023136"/>
    </source>
</evidence>
<evidence type="ECO:0000256" key="7">
    <source>
        <dbReference type="ARBA" id="ARBA00023288"/>
    </source>
</evidence>
<dbReference type="Pfam" id="PF01529">
    <property type="entry name" value="DHHC"/>
    <property type="match status" value="1"/>
</dbReference>
<keyword evidence="3 10" id="KW-0812">Transmembrane</keyword>
<feature type="transmembrane region" description="Helical" evidence="10">
    <location>
        <begin position="119"/>
        <end position="138"/>
    </location>
</feature>
<accession>M1K2U5</accession>
<dbReference type="GO" id="GO:0016020">
    <property type="term" value="C:membrane"/>
    <property type="evidence" value="ECO:0007669"/>
    <property type="project" value="UniProtKB-SubCell"/>
</dbReference>
<dbReference type="InterPro" id="IPR039859">
    <property type="entry name" value="PFA4/ZDH16/20/ERF2-like"/>
</dbReference>
<evidence type="ECO:0000256" key="3">
    <source>
        <dbReference type="ARBA" id="ARBA00022692"/>
    </source>
</evidence>
<dbReference type="OMA" id="HRYLLAM"/>
<dbReference type="InterPro" id="IPR001594">
    <property type="entry name" value="Palmitoyltrfase_DHHC"/>
</dbReference>
<dbReference type="VEuPathDB" id="MicrosporidiaDB:M970_081520"/>
<dbReference type="EC" id="2.3.1.225" evidence="10"/>
<evidence type="ECO:0000256" key="4">
    <source>
        <dbReference type="ARBA" id="ARBA00022989"/>
    </source>
</evidence>
<evidence type="ECO:0000259" key="11">
    <source>
        <dbReference type="Pfam" id="PF01529"/>
    </source>
</evidence>
<comment type="catalytic activity">
    <reaction evidence="9 10">
        <text>L-cysteinyl-[protein] + hexadecanoyl-CoA = S-hexadecanoyl-L-cysteinyl-[protein] + CoA</text>
        <dbReference type="Rhea" id="RHEA:36683"/>
        <dbReference type="Rhea" id="RHEA-COMP:10131"/>
        <dbReference type="Rhea" id="RHEA-COMP:11032"/>
        <dbReference type="ChEBI" id="CHEBI:29950"/>
        <dbReference type="ChEBI" id="CHEBI:57287"/>
        <dbReference type="ChEBI" id="CHEBI:57379"/>
        <dbReference type="ChEBI" id="CHEBI:74151"/>
        <dbReference type="EC" id="2.3.1.225"/>
    </reaction>
</comment>
<evidence type="ECO:0000313" key="12">
    <source>
        <dbReference type="EMBL" id="AGE95133.1"/>
    </source>
</evidence>
<comment type="domain">
    <text evidence="10">The DHHC domain is required for palmitoyltransferase activity.</text>
</comment>
<name>M1K2U5_ENCCN</name>
<dbReference type="AlphaFoldDB" id="M1K2U5"/>
<proteinExistence type="inferred from homology"/>
<evidence type="ECO:0000256" key="1">
    <source>
        <dbReference type="ARBA" id="ARBA00004141"/>
    </source>
</evidence>
<feature type="transmembrane region" description="Helical" evidence="10">
    <location>
        <begin position="7"/>
        <end position="28"/>
    </location>
</feature>
<keyword evidence="5 10" id="KW-0472">Membrane</keyword>
<feature type="transmembrane region" description="Helical" evidence="10">
    <location>
        <begin position="34"/>
        <end position="54"/>
    </location>
</feature>
<organism evidence="12">
    <name type="scientific">Encephalitozoon cuniculi</name>
    <name type="common">Microsporidian parasite</name>
    <dbReference type="NCBI Taxonomy" id="6035"/>
    <lineage>
        <taxon>Eukaryota</taxon>
        <taxon>Fungi</taxon>
        <taxon>Fungi incertae sedis</taxon>
        <taxon>Microsporidia</taxon>
        <taxon>Unikaryonidae</taxon>
        <taxon>Encephalitozoon</taxon>
    </lineage>
</organism>
<dbReference type="GO" id="GO:0005783">
    <property type="term" value="C:endoplasmic reticulum"/>
    <property type="evidence" value="ECO:0007669"/>
    <property type="project" value="TreeGrafter"/>
</dbReference>
<dbReference type="PROSITE" id="PS50216">
    <property type="entry name" value="DHHC"/>
    <property type="match status" value="1"/>
</dbReference>
<comment type="similarity">
    <text evidence="10">Belongs to the DHHC palmitoyltransferase family.</text>
</comment>
<keyword evidence="7" id="KW-0449">Lipoprotein</keyword>
<dbReference type="VEuPathDB" id="MicrosporidiaDB:AEWR_081520"/>
<dbReference type="GO" id="GO:0005794">
    <property type="term" value="C:Golgi apparatus"/>
    <property type="evidence" value="ECO:0007669"/>
    <property type="project" value="TreeGrafter"/>
</dbReference>
<feature type="domain" description="Palmitoyltransferase DHHC" evidence="11">
    <location>
        <begin position="74"/>
        <end position="136"/>
    </location>
</feature>
<gene>
    <name evidence="12" type="ORF">ECU08_1500</name>
</gene>
<protein>
    <recommendedName>
        <fullName evidence="10">Palmitoyltransferase</fullName>
        <ecNumber evidence="10">2.3.1.225</ecNumber>
    </recommendedName>
</protein>
<dbReference type="PANTHER" id="PTHR22883">
    <property type="entry name" value="ZINC FINGER DHHC DOMAIN CONTAINING PROTEIN"/>
    <property type="match status" value="1"/>
</dbReference>
<dbReference type="VEuPathDB" id="MicrosporidiaDB:AEWQ_081510"/>
<feature type="transmembrane region" description="Helical" evidence="10">
    <location>
        <begin position="150"/>
        <end position="168"/>
    </location>
</feature>
<evidence type="ECO:0000256" key="10">
    <source>
        <dbReference type="RuleBase" id="RU079119"/>
    </source>
</evidence>
<evidence type="ECO:0000256" key="9">
    <source>
        <dbReference type="ARBA" id="ARBA00048048"/>
    </source>
</evidence>
<dbReference type="EMBL" id="KC513605">
    <property type="protein sequence ID" value="AGE95133.1"/>
    <property type="molecule type" value="Genomic_DNA"/>
</dbReference>
<dbReference type="GO" id="GO:0019706">
    <property type="term" value="F:protein-cysteine S-palmitoyltransferase activity"/>
    <property type="evidence" value="ECO:0007669"/>
    <property type="project" value="UniProtKB-EC"/>
</dbReference>
<comment type="subcellular location">
    <subcellularLocation>
        <location evidence="1">Membrane</location>
        <topology evidence="1">Multi-pass membrane protein</topology>
    </subcellularLocation>
</comment>
<dbReference type="VEuPathDB" id="MicrosporidiaDB:AEWD_081470"/>
<evidence type="ECO:0000256" key="6">
    <source>
        <dbReference type="ARBA" id="ARBA00023139"/>
    </source>
</evidence>